<keyword evidence="1" id="KW-0051">Antiviral defense</keyword>
<organism evidence="2">
    <name type="scientific">Tuwongella immobilis</name>
    <dbReference type="NCBI Taxonomy" id="692036"/>
    <lineage>
        <taxon>Bacteria</taxon>
        <taxon>Pseudomonadati</taxon>
        <taxon>Planctomycetota</taxon>
        <taxon>Planctomycetia</taxon>
        <taxon>Gemmatales</taxon>
        <taxon>Gemmataceae</taxon>
        <taxon>Tuwongella</taxon>
    </lineage>
</organism>
<dbReference type="GO" id="GO:0016779">
    <property type="term" value="F:nucleotidyltransferase activity"/>
    <property type="evidence" value="ECO:0007669"/>
    <property type="project" value="InterPro"/>
</dbReference>
<keyword evidence="3" id="KW-1185">Reference proteome</keyword>
<evidence type="ECO:0000256" key="1">
    <source>
        <dbReference type="ARBA" id="ARBA00023118"/>
    </source>
</evidence>
<dbReference type="EMBL" id="LR593887">
    <property type="protein sequence ID" value="VTR97573.1"/>
    <property type="molecule type" value="Genomic_DNA"/>
</dbReference>
<dbReference type="KEGG" id="tim:GMBLW1_28860"/>
<proteinExistence type="predicted"/>
<evidence type="ECO:0000313" key="3">
    <source>
        <dbReference type="Proteomes" id="UP000464378"/>
    </source>
</evidence>
<dbReference type="InterPro" id="IPR006116">
    <property type="entry name" value="NT_2-5OAS_ClassI-CCAase"/>
</dbReference>
<accession>A0A6C2YI79</accession>
<dbReference type="AlphaFoldDB" id="A0A6C2YI79"/>
<dbReference type="Proteomes" id="UP000464378">
    <property type="component" value="Chromosome"/>
</dbReference>
<dbReference type="Pfam" id="PF18144">
    <property type="entry name" value="SMODS"/>
    <property type="match status" value="1"/>
</dbReference>
<reference evidence="2" key="1">
    <citation type="submission" date="2019-04" db="EMBL/GenBank/DDBJ databases">
        <authorList>
            <consortium name="Science for Life Laboratories"/>
        </authorList>
    </citation>
    <scope>NUCLEOTIDE SEQUENCE</scope>
    <source>
        <strain evidence="2">MBLW1</strain>
    </source>
</reference>
<evidence type="ECO:0000313" key="2">
    <source>
        <dbReference type="EMBL" id="VIP01074.1"/>
    </source>
</evidence>
<gene>
    <name evidence="2" type="ORF">GMBLW1_28860</name>
</gene>
<dbReference type="GO" id="GO:0051607">
    <property type="term" value="P:defense response to virus"/>
    <property type="evidence" value="ECO:0007669"/>
    <property type="project" value="UniProtKB-KW"/>
</dbReference>
<dbReference type="InParanoid" id="A0A6C2YI79"/>
<name>A0A6C2YI79_9BACT</name>
<dbReference type="EMBL" id="LR586016">
    <property type="protein sequence ID" value="VIP01074.1"/>
    <property type="molecule type" value="Genomic_DNA"/>
</dbReference>
<sequence>MSMNPPAISKITHINAALQAICFRLQLPVDQFELARTKHEEVGAWLIHEDSPVRQYSPRVYHQGSMLIETTVRPLNRTEHDLDIICQLSAAKSMTPRQVFDLVWSRLAASPVFKDIIKPKQRCIRINFPNKFHLDVVPAILGGATSETSIYIPDMPGPDGKWKASDPKGFAKWFEEMCKKVKILREKQAVIYMSDGSVAPVPNPEPYHLKKPLKRAVQLLKRWRDMQFHGREELVTPSIVLTQLAADFYDGDPAPYEAVQIIIDRMHALFAVECPVVKNPVNDQEIISEKWQSKPECFEAFKLAIADLRDRWQKLPELKGVPVIAKELEALFGDPAVEAIQDAFAPIEVARSNSTLHVSRDTRMLVPASLPSAIKVQGHTFYGS</sequence>
<evidence type="ECO:0008006" key="4">
    <source>
        <dbReference type="Google" id="ProtNLM"/>
    </source>
</evidence>
<protein>
    <recommendedName>
        <fullName evidence="4">Nucleotidyltransferase</fullName>
    </recommendedName>
</protein>
<dbReference type="RefSeq" id="WP_162656302.1">
    <property type="nucleotide sequence ID" value="NZ_LR593887.1"/>
</dbReference>
<dbReference type="CDD" id="cd05400">
    <property type="entry name" value="NT_2-5OAS_ClassI-CCAase"/>
    <property type="match status" value="1"/>
</dbReference>